<keyword evidence="2" id="KW-0677">Repeat</keyword>
<reference evidence="8" key="1">
    <citation type="submission" date="2023-07" db="EMBL/GenBank/DDBJ databases">
        <title>Chromosome-level genome assembly of Artemia franciscana.</title>
        <authorList>
            <person name="Jo E."/>
        </authorList>
    </citation>
    <scope>NUCLEOTIDE SEQUENCE</scope>
    <source>
        <tissue evidence="8">Whole body</tissue>
    </source>
</reference>
<evidence type="ECO:0000313" key="8">
    <source>
        <dbReference type="EMBL" id="KAK2708466.1"/>
    </source>
</evidence>
<dbReference type="PANTHER" id="PTHR24379:SF121">
    <property type="entry name" value="C2H2-TYPE DOMAIN-CONTAINING PROTEIN"/>
    <property type="match status" value="1"/>
</dbReference>
<dbReference type="Gene3D" id="3.30.710.10">
    <property type="entry name" value="Potassium Channel Kv1.1, Chain A"/>
    <property type="match status" value="1"/>
</dbReference>
<evidence type="ECO:0008006" key="10">
    <source>
        <dbReference type="Google" id="ProtNLM"/>
    </source>
</evidence>
<keyword evidence="3 5" id="KW-0863">Zinc-finger</keyword>
<dbReference type="InterPro" id="IPR036236">
    <property type="entry name" value="Znf_C2H2_sf"/>
</dbReference>
<keyword evidence="1" id="KW-0479">Metal-binding</keyword>
<dbReference type="Pfam" id="PF00651">
    <property type="entry name" value="BTB"/>
    <property type="match status" value="1"/>
</dbReference>
<dbReference type="Proteomes" id="UP001187531">
    <property type="component" value="Unassembled WGS sequence"/>
</dbReference>
<accession>A0AA88HML2</accession>
<keyword evidence="9" id="KW-1185">Reference proteome</keyword>
<dbReference type="SUPFAM" id="SSF57667">
    <property type="entry name" value="beta-beta-alpha zinc fingers"/>
    <property type="match status" value="1"/>
</dbReference>
<comment type="caution">
    <text evidence="8">The sequence shown here is derived from an EMBL/GenBank/DDBJ whole genome shotgun (WGS) entry which is preliminary data.</text>
</comment>
<feature type="domain" description="C2H2-type" evidence="7">
    <location>
        <begin position="344"/>
        <end position="372"/>
    </location>
</feature>
<keyword evidence="4" id="KW-0862">Zinc</keyword>
<feature type="domain" description="C2H2-type" evidence="7">
    <location>
        <begin position="373"/>
        <end position="400"/>
    </location>
</feature>
<dbReference type="EMBL" id="JAVRJZ010000018">
    <property type="protein sequence ID" value="KAK2708466.1"/>
    <property type="molecule type" value="Genomic_DNA"/>
</dbReference>
<evidence type="ECO:0000259" key="7">
    <source>
        <dbReference type="PROSITE" id="PS50157"/>
    </source>
</evidence>
<feature type="domain" description="C2H2-type" evidence="7">
    <location>
        <begin position="619"/>
        <end position="647"/>
    </location>
</feature>
<protein>
    <recommendedName>
        <fullName evidence="10">Zinc finger protein</fullName>
    </recommendedName>
</protein>
<organism evidence="8 9">
    <name type="scientific">Artemia franciscana</name>
    <name type="common">Brine shrimp</name>
    <name type="synonym">Artemia sanfranciscana</name>
    <dbReference type="NCBI Taxonomy" id="6661"/>
    <lineage>
        <taxon>Eukaryota</taxon>
        <taxon>Metazoa</taxon>
        <taxon>Ecdysozoa</taxon>
        <taxon>Arthropoda</taxon>
        <taxon>Crustacea</taxon>
        <taxon>Branchiopoda</taxon>
        <taxon>Anostraca</taxon>
        <taxon>Artemiidae</taxon>
        <taxon>Artemia</taxon>
    </lineage>
</organism>
<evidence type="ECO:0000313" key="9">
    <source>
        <dbReference type="Proteomes" id="UP001187531"/>
    </source>
</evidence>
<proteinExistence type="predicted"/>
<gene>
    <name evidence="8" type="ORF">QYM36_014168</name>
</gene>
<evidence type="ECO:0000256" key="5">
    <source>
        <dbReference type="PROSITE-ProRule" id="PRU00042"/>
    </source>
</evidence>
<feature type="domain" description="BTB" evidence="6">
    <location>
        <begin position="5"/>
        <end position="72"/>
    </location>
</feature>
<dbReference type="SUPFAM" id="SSF54695">
    <property type="entry name" value="POZ domain"/>
    <property type="match status" value="1"/>
</dbReference>
<evidence type="ECO:0000256" key="3">
    <source>
        <dbReference type="ARBA" id="ARBA00022771"/>
    </source>
</evidence>
<dbReference type="PROSITE" id="PS00028">
    <property type="entry name" value="ZINC_FINGER_C2H2_1"/>
    <property type="match status" value="5"/>
</dbReference>
<dbReference type="PANTHER" id="PTHR24379">
    <property type="entry name" value="KRAB AND ZINC FINGER DOMAIN-CONTAINING"/>
    <property type="match status" value="1"/>
</dbReference>
<dbReference type="InterPro" id="IPR013087">
    <property type="entry name" value="Znf_C2H2_type"/>
</dbReference>
<dbReference type="InterPro" id="IPR000210">
    <property type="entry name" value="BTB/POZ_dom"/>
</dbReference>
<evidence type="ECO:0000256" key="1">
    <source>
        <dbReference type="ARBA" id="ARBA00022723"/>
    </source>
</evidence>
<dbReference type="AlphaFoldDB" id="A0AA88HML2"/>
<dbReference type="GO" id="GO:0008270">
    <property type="term" value="F:zinc ion binding"/>
    <property type="evidence" value="ECO:0007669"/>
    <property type="project" value="UniProtKB-KW"/>
</dbReference>
<sequence length="649" mass="75567">MLQYCDLVIITSSAKTCLGHRSVFTQYSNLFKELLADQKHLIRSFVHMPNYSYEDIQSLLQILYLGRETLSEEKMVSLQKIMEELCFSEFVPSATLFEPNILTSGGFIAQTTLTSYNSEFSYVKLRRNDDCDEEINFEPDDEMKGALVVEEARSCQKHENHIIEEDITGYFGIGESNPLVTDLPGFHFDSENEAQMDVFSKENSYFINGCLDGGNTSKRKKSDPAVRRKIAQCPICNETLSGNKLPFHMKKYHNFNGKVCFCDNCPEVFVNRKDCDKHEETHHTDLVECDVCDLKVNRRKLNFHRNSVHFSEVKHFKCEICKENVAVAYKYNHMRTHDECLTRFTCEKCGKIYYNQYSFQKHQDAEHGIKKVFSCHICKKTFDTSEERFAHNKTHKKREKKQCPFCETSVANVLFLQHIKKHAAHEIGNDILQCPRCPRTFEKPEYTINHMVCHLDPPRPSECEFCFLPSKTAALTEKHSLREHIQEKKPKKKKATREYKQCVKCGSHLVTGEPYKRHLIDHAWNDVNVDQGDVNVTCPVCFRIFPCSMYLINHFLSHYETDRIHECERCFLSLPTTTLLAFHQSRCAGKRDYMIRKSTRQGKDKKQMTINSDVGTFAWLCSECSQMFETQEECEEHCSAMHTFEEIQC</sequence>
<dbReference type="PROSITE" id="PS50097">
    <property type="entry name" value="BTB"/>
    <property type="match status" value="1"/>
</dbReference>
<dbReference type="Gene3D" id="3.30.160.60">
    <property type="entry name" value="Classic Zinc Finger"/>
    <property type="match status" value="1"/>
</dbReference>
<evidence type="ECO:0000259" key="6">
    <source>
        <dbReference type="PROSITE" id="PS50097"/>
    </source>
</evidence>
<evidence type="ECO:0000256" key="4">
    <source>
        <dbReference type="ARBA" id="ARBA00022833"/>
    </source>
</evidence>
<dbReference type="PROSITE" id="PS50157">
    <property type="entry name" value="ZINC_FINGER_C2H2_2"/>
    <property type="match status" value="3"/>
</dbReference>
<dbReference type="SMART" id="SM00355">
    <property type="entry name" value="ZnF_C2H2"/>
    <property type="match status" value="11"/>
</dbReference>
<evidence type="ECO:0000256" key="2">
    <source>
        <dbReference type="ARBA" id="ARBA00022737"/>
    </source>
</evidence>
<dbReference type="InterPro" id="IPR011333">
    <property type="entry name" value="SKP1/BTB/POZ_sf"/>
</dbReference>
<name>A0AA88HML2_ARTSF</name>